<reference evidence="2" key="1">
    <citation type="journal article" date="2024" name="Proc. Natl. Acad. Sci. U.S.A.">
        <title>Extraordinary preservation of gene collinearity over three hundred million years revealed in homosporous lycophytes.</title>
        <authorList>
            <person name="Li C."/>
            <person name="Wickell D."/>
            <person name="Kuo L.Y."/>
            <person name="Chen X."/>
            <person name="Nie B."/>
            <person name="Liao X."/>
            <person name="Peng D."/>
            <person name="Ji J."/>
            <person name="Jenkins J."/>
            <person name="Williams M."/>
            <person name="Shu S."/>
            <person name="Plott C."/>
            <person name="Barry K."/>
            <person name="Rajasekar S."/>
            <person name="Grimwood J."/>
            <person name="Han X."/>
            <person name="Sun S."/>
            <person name="Hou Z."/>
            <person name="He W."/>
            <person name="Dai G."/>
            <person name="Sun C."/>
            <person name="Schmutz J."/>
            <person name="Leebens-Mack J.H."/>
            <person name="Li F.W."/>
            <person name="Wang L."/>
        </authorList>
    </citation>
    <scope>NUCLEOTIDE SEQUENCE [LARGE SCALE GENOMIC DNA]</scope>
    <source>
        <strain evidence="2">cv. PW_Plant_1</strain>
    </source>
</reference>
<dbReference type="Proteomes" id="UP001162992">
    <property type="component" value="Chromosome 8"/>
</dbReference>
<gene>
    <name evidence="1" type="ORF">O6H91_08G117100</name>
</gene>
<organism evidence="1 2">
    <name type="scientific">Diphasiastrum complanatum</name>
    <name type="common">Issler's clubmoss</name>
    <name type="synonym">Lycopodium complanatum</name>
    <dbReference type="NCBI Taxonomy" id="34168"/>
    <lineage>
        <taxon>Eukaryota</taxon>
        <taxon>Viridiplantae</taxon>
        <taxon>Streptophyta</taxon>
        <taxon>Embryophyta</taxon>
        <taxon>Tracheophyta</taxon>
        <taxon>Lycopodiopsida</taxon>
        <taxon>Lycopodiales</taxon>
        <taxon>Lycopodiaceae</taxon>
        <taxon>Lycopodioideae</taxon>
        <taxon>Diphasiastrum</taxon>
    </lineage>
</organism>
<protein>
    <submittedName>
        <fullName evidence="1">Uncharacterized protein</fullName>
    </submittedName>
</protein>
<evidence type="ECO:0000313" key="2">
    <source>
        <dbReference type="Proteomes" id="UP001162992"/>
    </source>
</evidence>
<proteinExistence type="predicted"/>
<keyword evidence="2" id="KW-1185">Reference proteome</keyword>
<dbReference type="EMBL" id="CM055099">
    <property type="protein sequence ID" value="KAJ7548101.1"/>
    <property type="molecule type" value="Genomic_DNA"/>
</dbReference>
<evidence type="ECO:0000313" key="1">
    <source>
        <dbReference type="EMBL" id="KAJ7548101.1"/>
    </source>
</evidence>
<comment type="caution">
    <text evidence="1">The sequence shown here is derived from an EMBL/GenBank/DDBJ whole genome shotgun (WGS) entry which is preliminary data.</text>
</comment>
<accession>A0ACC2D1F7</accession>
<sequence length="101" mass="11534">MWMHEQDIFPRTWMMVHMDVIQLNSCISINAIVSIFSIEIHWSGCYQLKGTPTLQVFLLQDATSVKTGRGSPLWQTYSLAHNLCAHPQNKIFSLPITPYVG</sequence>
<name>A0ACC2D1F7_DIPCM</name>